<dbReference type="PANTHER" id="PTHR24148:SF77">
    <property type="entry name" value="HETEROKARYON INCOMPATIBILITY DOMAIN-CONTAINING PROTEIN"/>
    <property type="match status" value="1"/>
</dbReference>
<dbReference type="OrthoDB" id="5303367at2759"/>
<accession>A0A8E2JYK7</accession>
<name>A0A8E2JYK7_9PEZI</name>
<dbReference type="Pfam" id="PF06985">
    <property type="entry name" value="HET"/>
    <property type="match status" value="1"/>
</dbReference>
<dbReference type="InterPro" id="IPR010730">
    <property type="entry name" value="HET"/>
</dbReference>
<evidence type="ECO:0000313" key="2">
    <source>
        <dbReference type="EMBL" id="OCL13939.1"/>
    </source>
</evidence>
<proteinExistence type="predicted"/>
<evidence type="ECO:0000313" key="3">
    <source>
        <dbReference type="Proteomes" id="UP000250140"/>
    </source>
</evidence>
<dbReference type="EMBL" id="KV748650">
    <property type="protein sequence ID" value="OCL13939.1"/>
    <property type="molecule type" value="Genomic_DNA"/>
</dbReference>
<sequence>MNQNQSSGSSGKQIPYKNLAHDEFRLLSIDTLPDPSQNDATQLSCGIENFRRSQYSTVPAGEREEADRLLPASRKVHYDYSSLFRQSSQNKEYIRSLRSRQTTQPSQSNGRNLGCDLSTRYIALSYNLHAALLELRGPDWIRRGIKAWADALCINQDDLDERGQQIQSMRDIYANAWQTVVWLGAALPSTGTAYAAVLWLAREMGTEDRFKMFIEHHKAATFHVNLCLVNIQPVLAWHSDVFSALRSFFARPYWHRLWILQELAMARTDAPILCGQHCMSLRDLWTASKLISAHEDRAGAHISTSSGIFGRLQDLRVSRDRQLGNDLGKPSRQWGLILRIMAMRDLVPRYYLNLSEVFTAFTEYLVRNNDLTVLRLAHSRVEGIRLKWKTSSLMKILPPLSYLRPTLNLNLIVPTVRSRFQEVSPPCSHKLPSWVVCWICSPAPSLFLPGLYRADHGLSEFETRGRREGDTILRTAGVFIDYVATLSAFNALEADPNYPYNCPASRTLPNSYGSLPALREALWRTIVGDSTSHGGSPTPAYYAILLTPDFWAPRGVHSLPSPGLDFSLGAFMTRDKRLILGGYELRELIPGANRYLRRPRYYRHRGRFREPLEANTRDAHTWATNVLAWRRLVGTRRGRVGLTVAAVHEGDSIVVLKGCGMPMVLRPSDSGH</sequence>
<reference evidence="2 3" key="1">
    <citation type="journal article" date="2016" name="Nat. Commun.">
        <title>Ectomycorrhizal ecology is imprinted in the genome of the dominant symbiotic fungus Cenococcum geophilum.</title>
        <authorList>
            <consortium name="DOE Joint Genome Institute"/>
            <person name="Peter M."/>
            <person name="Kohler A."/>
            <person name="Ohm R.A."/>
            <person name="Kuo A."/>
            <person name="Krutzmann J."/>
            <person name="Morin E."/>
            <person name="Arend M."/>
            <person name="Barry K.W."/>
            <person name="Binder M."/>
            <person name="Choi C."/>
            <person name="Clum A."/>
            <person name="Copeland A."/>
            <person name="Grisel N."/>
            <person name="Haridas S."/>
            <person name="Kipfer T."/>
            <person name="LaButti K."/>
            <person name="Lindquist E."/>
            <person name="Lipzen A."/>
            <person name="Maire R."/>
            <person name="Meier B."/>
            <person name="Mihaltcheva S."/>
            <person name="Molinier V."/>
            <person name="Murat C."/>
            <person name="Poggeler S."/>
            <person name="Quandt C.A."/>
            <person name="Sperisen C."/>
            <person name="Tritt A."/>
            <person name="Tisserant E."/>
            <person name="Crous P.W."/>
            <person name="Henrissat B."/>
            <person name="Nehls U."/>
            <person name="Egli S."/>
            <person name="Spatafora J.W."/>
            <person name="Grigoriev I.V."/>
            <person name="Martin F.M."/>
        </authorList>
    </citation>
    <scope>NUCLEOTIDE SEQUENCE [LARGE SCALE GENOMIC DNA]</scope>
    <source>
        <strain evidence="2 3">CBS 207.34</strain>
    </source>
</reference>
<organism evidence="2 3">
    <name type="scientific">Glonium stellatum</name>
    <dbReference type="NCBI Taxonomy" id="574774"/>
    <lineage>
        <taxon>Eukaryota</taxon>
        <taxon>Fungi</taxon>
        <taxon>Dikarya</taxon>
        <taxon>Ascomycota</taxon>
        <taxon>Pezizomycotina</taxon>
        <taxon>Dothideomycetes</taxon>
        <taxon>Pleosporomycetidae</taxon>
        <taxon>Gloniales</taxon>
        <taxon>Gloniaceae</taxon>
        <taxon>Glonium</taxon>
    </lineage>
</organism>
<evidence type="ECO:0000259" key="1">
    <source>
        <dbReference type="Pfam" id="PF06985"/>
    </source>
</evidence>
<keyword evidence="3" id="KW-1185">Reference proteome</keyword>
<feature type="domain" description="Heterokaryon incompatibility" evidence="1">
    <location>
        <begin position="112"/>
        <end position="262"/>
    </location>
</feature>
<protein>
    <recommendedName>
        <fullName evidence="1">Heterokaryon incompatibility domain-containing protein</fullName>
    </recommendedName>
</protein>
<gene>
    <name evidence="2" type="ORF">AOQ84DRAFT_371741</name>
</gene>
<dbReference type="AlphaFoldDB" id="A0A8E2JYK7"/>
<dbReference type="InterPro" id="IPR052895">
    <property type="entry name" value="HetReg/Transcr_Mod"/>
</dbReference>
<dbReference type="PANTHER" id="PTHR24148">
    <property type="entry name" value="ANKYRIN REPEAT DOMAIN-CONTAINING PROTEIN 39 HOMOLOG-RELATED"/>
    <property type="match status" value="1"/>
</dbReference>
<dbReference type="Proteomes" id="UP000250140">
    <property type="component" value="Unassembled WGS sequence"/>
</dbReference>